<feature type="non-terminal residue" evidence="1">
    <location>
        <position position="1"/>
    </location>
</feature>
<protein>
    <submittedName>
        <fullName evidence="1">Uncharacterized protein</fullName>
    </submittedName>
</protein>
<evidence type="ECO:0000313" key="1">
    <source>
        <dbReference type="EMBL" id="CDW44963.1"/>
    </source>
</evidence>
<organism evidence="1">
    <name type="scientific">Lepeophtheirus salmonis</name>
    <name type="common">Salmon louse</name>
    <name type="synonym">Caligus salmonis</name>
    <dbReference type="NCBI Taxonomy" id="72036"/>
    <lineage>
        <taxon>Eukaryota</taxon>
        <taxon>Metazoa</taxon>
        <taxon>Ecdysozoa</taxon>
        <taxon>Arthropoda</taxon>
        <taxon>Crustacea</taxon>
        <taxon>Multicrustacea</taxon>
        <taxon>Hexanauplia</taxon>
        <taxon>Copepoda</taxon>
        <taxon>Siphonostomatoida</taxon>
        <taxon>Caligidae</taxon>
        <taxon>Lepeophtheirus</taxon>
    </lineage>
</organism>
<dbReference type="EMBL" id="HACA01027602">
    <property type="protein sequence ID" value="CDW44963.1"/>
    <property type="molecule type" value="Transcribed_RNA"/>
</dbReference>
<proteinExistence type="predicted"/>
<name>A0A0K2V345_LEPSM</name>
<sequence length="79" mass="9586">LDRWLRLYYRDIQSLFKWGDRNFPRRDSIVISTSAEVQLRWWSTFITKNIKSKLSRPFDPLLVVRTDASLREYDISFSD</sequence>
<reference evidence="1" key="1">
    <citation type="submission" date="2014-05" db="EMBL/GenBank/DDBJ databases">
        <authorList>
            <person name="Chronopoulou M."/>
        </authorList>
    </citation>
    <scope>NUCLEOTIDE SEQUENCE</scope>
    <source>
        <tissue evidence="1">Whole organism</tissue>
    </source>
</reference>
<accession>A0A0K2V345</accession>
<dbReference type="AlphaFoldDB" id="A0A0K2V345"/>